<dbReference type="PANTHER" id="PTHR11695">
    <property type="entry name" value="ALCOHOL DEHYDROGENASE RELATED"/>
    <property type="match status" value="1"/>
</dbReference>
<dbReference type="InterPro" id="IPR011032">
    <property type="entry name" value="GroES-like_sf"/>
</dbReference>
<dbReference type="Gene3D" id="3.90.180.10">
    <property type="entry name" value="Medium-chain alcohol dehydrogenases, catalytic domain"/>
    <property type="match status" value="1"/>
</dbReference>
<protein>
    <recommendedName>
        <fullName evidence="1">Alcohol dehydrogenase-like N-terminal domain-containing protein</fullName>
    </recommendedName>
</protein>
<dbReference type="Pfam" id="PF08240">
    <property type="entry name" value="ADH_N"/>
    <property type="match status" value="1"/>
</dbReference>
<name>A0A1B6JNF8_9HEMI</name>
<evidence type="ECO:0000259" key="1">
    <source>
        <dbReference type="Pfam" id="PF08240"/>
    </source>
</evidence>
<gene>
    <name evidence="2" type="ORF">g.9784</name>
</gene>
<feature type="domain" description="Alcohol dehydrogenase-like N-terminal" evidence="1">
    <location>
        <begin position="160"/>
        <end position="257"/>
    </location>
</feature>
<dbReference type="InterPro" id="IPR013154">
    <property type="entry name" value="ADH-like_N"/>
</dbReference>
<dbReference type="Gene3D" id="3.40.50.720">
    <property type="entry name" value="NAD(P)-binding Rossmann-like Domain"/>
    <property type="match status" value="1"/>
</dbReference>
<proteinExistence type="predicted"/>
<dbReference type="PANTHER" id="PTHR11695:SF645">
    <property type="entry name" value="RETICULON-4-INTERACTING PROTEIN 1, MITOCHONDRIAL-LIKE PROTEIN"/>
    <property type="match status" value="1"/>
</dbReference>
<reference evidence="2" key="1">
    <citation type="submission" date="2015-11" db="EMBL/GenBank/DDBJ databases">
        <title>De novo transcriptome assembly of four potential Pierce s Disease insect vectors from Arizona vineyards.</title>
        <authorList>
            <person name="Tassone E.E."/>
        </authorList>
    </citation>
    <scope>NUCLEOTIDE SEQUENCE</scope>
</reference>
<dbReference type="GO" id="GO:0005739">
    <property type="term" value="C:mitochondrion"/>
    <property type="evidence" value="ECO:0007669"/>
    <property type="project" value="TreeGrafter"/>
</dbReference>
<dbReference type="AlphaFoldDB" id="A0A1B6JNF8"/>
<dbReference type="EMBL" id="GECU01006997">
    <property type="protein sequence ID" value="JAT00710.1"/>
    <property type="molecule type" value="Transcribed_RNA"/>
</dbReference>
<organism evidence="2">
    <name type="scientific">Homalodisca liturata</name>
    <dbReference type="NCBI Taxonomy" id="320908"/>
    <lineage>
        <taxon>Eukaryota</taxon>
        <taxon>Metazoa</taxon>
        <taxon>Ecdysozoa</taxon>
        <taxon>Arthropoda</taxon>
        <taxon>Hexapoda</taxon>
        <taxon>Insecta</taxon>
        <taxon>Pterygota</taxon>
        <taxon>Neoptera</taxon>
        <taxon>Paraneoptera</taxon>
        <taxon>Hemiptera</taxon>
        <taxon>Auchenorrhyncha</taxon>
        <taxon>Membracoidea</taxon>
        <taxon>Cicadellidae</taxon>
        <taxon>Cicadellinae</taxon>
        <taxon>Proconiini</taxon>
        <taxon>Homalodisca</taxon>
    </lineage>
</organism>
<accession>A0A1B6JNF8</accession>
<sequence>MDEVAFHLSQRLESLQVVVYSAGQNGLRWVEQLLDKGYDLALSTWNSEQRQLLNNIISQKIDLTIQFGKQISNTTIKYTNPTFLYVRLTQLVGPEWDQRVVMAGCVGLLVGTGIGISVGLCLQTPPRPVSLMKAVTVTGFTGVDAVAYMEDVVTPTICSPDDVLIQVRGGTVDPVDIKICNGYARVLRKQLNKYNPNVRGELPLVLGRDVAGVVRDIGAAVTRLEVGDEVWCAVPPWLPGTLAEVVVVKQQYVSHKPRTLAFDGAASLPYSGTVAWDAVAVKAKLSVHNASSKRYCV</sequence>
<dbReference type="InterPro" id="IPR050700">
    <property type="entry name" value="YIM1/Zinc_Alcohol_DH_Fams"/>
</dbReference>
<dbReference type="SUPFAM" id="SSF50129">
    <property type="entry name" value="GroES-like"/>
    <property type="match status" value="1"/>
</dbReference>
<evidence type="ECO:0000313" key="2">
    <source>
        <dbReference type="EMBL" id="JAT00710.1"/>
    </source>
</evidence>